<dbReference type="GeneID" id="113797922"/>
<dbReference type="PROSITE" id="PS00687">
    <property type="entry name" value="ALDEHYDE_DEHYDR_GLU"/>
    <property type="match status" value="1"/>
</dbReference>
<dbReference type="InterPro" id="IPR005931">
    <property type="entry name" value="P5CDH/ALDH4A1"/>
</dbReference>
<dbReference type="InParanoid" id="A0A6P6YFC4"/>
<evidence type="ECO:0000256" key="4">
    <source>
        <dbReference type="ARBA" id="ARBA00023027"/>
    </source>
</evidence>
<evidence type="ECO:0000259" key="11">
    <source>
        <dbReference type="Pfam" id="PF00171"/>
    </source>
</evidence>
<dbReference type="PANTHER" id="PTHR42862:SF1">
    <property type="entry name" value="DELTA-1-PYRROLINE-5-CARBOXYLATE DEHYDROGENASE 2, ISOFORM A-RELATED"/>
    <property type="match status" value="1"/>
</dbReference>
<organism evidence="12 13">
    <name type="scientific">Dermatophagoides pteronyssinus</name>
    <name type="common">European house dust mite</name>
    <dbReference type="NCBI Taxonomy" id="6956"/>
    <lineage>
        <taxon>Eukaryota</taxon>
        <taxon>Metazoa</taxon>
        <taxon>Ecdysozoa</taxon>
        <taxon>Arthropoda</taxon>
        <taxon>Chelicerata</taxon>
        <taxon>Arachnida</taxon>
        <taxon>Acari</taxon>
        <taxon>Acariformes</taxon>
        <taxon>Sarcoptiformes</taxon>
        <taxon>Astigmata</taxon>
        <taxon>Psoroptidia</taxon>
        <taxon>Analgoidea</taxon>
        <taxon>Pyroglyphidae</taxon>
        <taxon>Dermatophagoidinae</taxon>
        <taxon>Dermatophagoides</taxon>
    </lineage>
</organism>
<feature type="active site" evidence="7">
    <location>
        <position position="351"/>
    </location>
</feature>
<keyword evidence="5 9" id="KW-0642">Proline metabolism</keyword>
<dbReference type="Proteomes" id="UP000515146">
    <property type="component" value="Unplaced"/>
</dbReference>
<proteinExistence type="inferred from homology"/>
<dbReference type="GO" id="GO:0003842">
    <property type="term" value="F:L-glutamate gamma-semialdehyde dehydrogenase activity"/>
    <property type="evidence" value="ECO:0007669"/>
    <property type="project" value="UniProtKB-UniRule"/>
</dbReference>
<keyword evidence="4 9" id="KW-0520">NAD</keyword>
<evidence type="ECO:0000313" key="13">
    <source>
        <dbReference type="RefSeq" id="XP_027204193.1"/>
    </source>
</evidence>
<feature type="domain" description="Aldehyde dehydrogenase" evidence="11">
    <location>
        <begin position="119"/>
        <end position="580"/>
    </location>
</feature>
<evidence type="ECO:0000256" key="8">
    <source>
        <dbReference type="RuleBase" id="RU003345"/>
    </source>
</evidence>
<dbReference type="OrthoDB" id="5322683at2759"/>
<dbReference type="InterPro" id="IPR016161">
    <property type="entry name" value="Ald_DH/histidinol_DH"/>
</dbReference>
<sequence>MYCQRYLSTIISTQRTICSSPSLSSSSIFGQHFRLNVNETTKLVSNVRCLSSQSPIFIPPTIKSCHVENESMFAYQPSSKERIELEQRIQNYLGTVTEIPLVIGGEEITTGNIETQLVPFDHGHILAKYHVATPELAKQAIEKSLAKNIEWSQTDVNHRIDCLLKAAELSSGKYRQDLNAATILGQGKTFAQAEIDSAAELADFFRFNAHYLEQIYRYQPLSPSPSETRNAFRIRGLEGFVAAISPFNFTAIAANLSSAPALVGNAVVWKPSPNALLSNWIVFKILREANFAPGVISFLPSTPETFSQNVIASPDLAAVNFTGSVATFRAIWKTVAANLDNNKTFPRLVGECGGKDFHFIHPSADLDTAIAQTIRAAFEYSGQKCSACSRLYVPKSVWPTVKDRLVEITASLKVGSPLEPDTYLSAVINEASWDRNTSFLNHAKQNSSDHKILVGGQSDKQKGYFVQPTIVKTTDPRSKLMTTEIFGPILTVYVFDDNNINETLDLVDKSTPYGLTGAIFGQDRDFLRKATEKLKFAAGNFYINDKCTGAIVAQQPFGGARLSGTNDKAGAPQYLYRWISPQNIKETFVPSPNWK</sequence>
<evidence type="ECO:0000256" key="6">
    <source>
        <dbReference type="ARBA" id="ARBA00048142"/>
    </source>
</evidence>
<evidence type="ECO:0000256" key="2">
    <source>
        <dbReference type="ARBA" id="ARBA00009986"/>
    </source>
</evidence>
<dbReference type="CTD" id="40434"/>
<gene>
    <name evidence="13" type="primary">LOC113797922</name>
</gene>
<dbReference type="GO" id="GO:0005759">
    <property type="term" value="C:mitochondrial matrix"/>
    <property type="evidence" value="ECO:0007669"/>
    <property type="project" value="TreeGrafter"/>
</dbReference>
<comment type="similarity">
    <text evidence="2 8">Belongs to the aldehyde dehydrogenase family.</text>
</comment>
<protein>
    <recommendedName>
        <fullName evidence="9 10">Multifunctional fusion protein</fullName>
    </recommendedName>
    <domain>
        <recommendedName>
            <fullName evidence="10">Delta-1-pyrroline-5-carboxylate dehydrogenase</fullName>
            <shortName evidence="10">P5C dehydrogenase</shortName>
        </recommendedName>
        <alternativeName>
            <fullName evidence="9">L-glutamate gamma-semialdehyde dehydrogenase</fullName>
        </alternativeName>
    </domain>
    <domain>
        <recommendedName>
            <fullName evidence="9">L-glutamate gamma-semialdehyde dehydrogenase</fullName>
            <ecNumber evidence="9">1.2.1.88</ecNumber>
        </recommendedName>
    </domain>
</protein>
<dbReference type="FunCoup" id="A0A6P6YFC4">
    <property type="interactions" value="1281"/>
</dbReference>
<keyword evidence="12" id="KW-1185">Reference proteome</keyword>
<dbReference type="FunFam" id="3.40.309.10:FF:000005">
    <property type="entry name" value="1-pyrroline-5-carboxylate dehydrogenase 1"/>
    <property type="match status" value="1"/>
</dbReference>
<evidence type="ECO:0000256" key="9">
    <source>
        <dbReference type="RuleBase" id="RU366016"/>
    </source>
</evidence>
<reference evidence="13" key="1">
    <citation type="submission" date="2025-08" db="UniProtKB">
        <authorList>
            <consortium name="RefSeq"/>
        </authorList>
    </citation>
    <scope>IDENTIFICATION</scope>
    <source>
        <strain evidence="13">Airmid</strain>
    </source>
</reference>
<evidence type="ECO:0000256" key="10">
    <source>
        <dbReference type="RuleBase" id="RU366030"/>
    </source>
</evidence>
<evidence type="ECO:0000256" key="5">
    <source>
        <dbReference type="ARBA" id="ARBA00023062"/>
    </source>
</evidence>
<dbReference type="Pfam" id="PF00171">
    <property type="entry name" value="Aldedh"/>
    <property type="match status" value="1"/>
</dbReference>
<dbReference type="PANTHER" id="PTHR42862">
    <property type="entry name" value="DELTA-1-PYRROLINE-5-CARBOXYLATE DEHYDROGENASE 1, ISOFORM A-RELATED"/>
    <property type="match status" value="1"/>
</dbReference>
<evidence type="ECO:0000256" key="3">
    <source>
        <dbReference type="ARBA" id="ARBA00023002"/>
    </source>
</evidence>
<comment type="catalytic activity">
    <reaction evidence="6 9">
        <text>L-glutamate 5-semialdehyde + NAD(+) + H2O = L-glutamate + NADH + 2 H(+)</text>
        <dbReference type="Rhea" id="RHEA:30235"/>
        <dbReference type="ChEBI" id="CHEBI:15377"/>
        <dbReference type="ChEBI" id="CHEBI:15378"/>
        <dbReference type="ChEBI" id="CHEBI:29985"/>
        <dbReference type="ChEBI" id="CHEBI:57540"/>
        <dbReference type="ChEBI" id="CHEBI:57945"/>
        <dbReference type="ChEBI" id="CHEBI:58066"/>
        <dbReference type="EC" id="1.2.1.88"/>
    </reaction>
</comment>
<accession>A0A6P6YFC4</accession>
<dbReference type="InterPro" id="IPR016160">
    <property type="entry name" value="Ald_DH_CS_CYS"/>
</dbReference>
<dbReference type="GO" id="GO:0010133">
    <property type="term" value="P:L-proline catabolic process to L-glutamate"/>
    <property type="evidence" value="ECO:0007669"/>
    <property type="project" value="UniProtKB-UniRule"/>
</dbReference>
<evidence type="ECO:0000256" key="1">
    <source>
        <dbReference type="ARBA" id="ARBA00004786"/>
    </source>
</evidence>
<dbReference type="InterPro" id="IPR050485">
    <property type="entry name" value="Proline_metab_enzyme"/>
</dbReference>
<dbReference type="RefSeq" id="XP_027204193.1">
    <property type="nucleotide sequence ID" value="XM_027348392.1"/>
</dbReference>
<dbReference type="Gene3D" id="3.40.309.10">
    <property type="entry name" value="Aldehyde Dehydrogenase, Chain A, domain 2"/>
    <property type="match status" value="1"/>
</dbReference>
<dbReference type="InterPro" id="IPR016163">
    <property type="entry name" value="Ald_DH_C"/>
</dbReference>
<comment type="pathway">
    <text evidence="1 9">Amino-acid degradation; L-proline degradation into L-glutamate; L-glutamate from L-proline: step 2/2.</text>
</comment>
<dbReference type="InterPro" id="IPR016162">
    <property type="entry name" value="Ald_DH_N"/>
</dbReference>
<dbReference type="FunFam" id="3.40.605.10:FF:000006">
    <property type="entry name" value="1-pyrroline-5-carboxylate dehydrogenase"/>
    <property type="match status" value="1"/>
</dbReference>
<dbReference type="KEGG" id="dpte:113797922"/>
<name>A0A6P6YFC4_DERPT</name>
<dbReference type="OMA" id="FAGIHFT"/>
<dbReference type="UniPathway" id="UPA00261">
    <property type="reaction ID" value="UER00374"/>
</dbReference>
<keyword evidence="3 8" id="KW-0560">Oxidoreductase</keyword>
<evidence type="ECO:0000256" key="7">
    <source>
        <dbReference type="PROSITE-ProRule" id="PRU10007"/>
    </source>
</evidence>
<dbReference type="EC" id="1.2.1.88" evidence="9"/>
<dbReference type="SUPFAM" id="SSF53720">
    <property type="entry name" value="ALDH-like"/>
    <property type="match status" value="1"/>
</dbReference>
<dbReference type="InterPro" id="IPR029510">
    <property type="entry name" value="Ald_DH_CS_GLU"/>
</dbReference>
<dbReference type="AlphaFoldDB" id="A0A6P6YFC4"/>
<dbReference type="NCBIfam" id="TIGR01236">
    <property type="entry name" value="D1pyr5carbox1"/>
    <property type="match status" value="1"/>
</dbReference>
<dbReference type="Gene3D" id="3.40.605.10">
    <property type="entry name" value="Aldehyde Dehydrogenase, Chain A, domain 1"/>
    <property type="match status" value="1"/>
</dbReference>
<dbReference type="CDD" id="cd07123">
    <property type="entry name" value="ALDH_F4-17_P5CDH"/>
    <property type="match status" value="1"/>
</dbReference>
<dbReference type="InterPro" id="IPR015590">
    <property type="entry name" value="Aldehyde_DH_dom"/>
</dbReference>
<evidence type="ECO:0000313" key="12">
    <source>
        <dbReference type="Proteomes" id="UP000515146"/>
    </source>
</evidence>
<dbReference type="PROSITE" id="PS00070">
    <property type="entry name" value="ALDEHYDE_DEHYDR_CYS"/>
    <property type="match status" value="1"/>
</dbReference>